<keyword evidence="2" id="KW-0223">Dioxygenase</keyword>
<evidence type="ECO:0000313" key="10">
    <source>
        <dbReference type="Proteomes" id="UP000774617"/>
    </source>
</evidence>
<evidence type="ECO:0000256" key="1">
    <source>
        <dbReference type="ARBA" id="ARBA00001954"/>
    </source>
</evidence>
<evidence type="ECO:0000256" key="4">
    <source>
        <dbReference type="ARBA" id="ARBA00023004"/>
    </source>
</evidence>
<gene>
    <name evidence="9" type="ORF">B0J12DRAFT_711428</name>
</gene>
<dbReference type="InterPro" id="IPR009770">
    <property type="entry name" value="HGLS"/>
</dbReference>
<comment type="caution">
    <text evidence="9">The sequence shown here is derived from an EMBL/GenBank/DDBJ whole genome shotgun (WGS) entry which is preliminary data.</text>
</comment>
<organism evidence="9 10">
    <name type="scientific">Macrophomina phaseolina</name>
    <dbReference type="NCBI Taxonomy" id="35725"/>
    <lineage>
        <taxon>Eukaryota</taxon>
        <taxon>Fungi</taxon>
        <taxon>Dikarya</taxon>
        <taxon>Ascomycota</taxon>
        <taxon>Pezizomycotina</taxon>
        <taxon>Dothideomycetes</taxon>
        <taxon>Dothideomycetes incertae sedis</taxon>
        <taxon>Botryosphaeriales</taxon>
        <taxon>Botryosphaeriaceae</taxon>
        <taxon>Macrophomina</taxon>
    </lineage>
</organism>
<evidence type="ECO:0000313" key="9">
    <source>
        <dbReference type="EMBL" id="KAH7047415.1"/>
    </source>
</evidence>
<comment type="cofactor">
    <cofactor evidence="1">
        <name>Fe(2+)</name>
        <dbReference type="ChEBI" id="CHEBI:29033"/>
    </cofactor>
</comment>
<dbReference type="PANTHER" id="PTHR39479">
    <property type="match status" value="1"/>
</dbReference>
<evidence type="ECO:0000256" key="3">
    <source>
        <dbReference type="ARBA" id="ARBA00023002"/>
    </source>
</evidence>
<dbReference type="CDD" id="cd16348">
    <property type="entry name" value="VOC_YdcJ_like"/>
    <property type="match status" value="1"/>
</dbReference>
<dbReference type="Pfam" id="PF07063">
    <property type="entry name" value="HGLS"/>
    <property type="match status" value="1"/>
</dbReference>
<name>A0ABQ8G7N8_9PEZI</name>
<evidence type="ECO:0000256" key="7">
    <source>
        <dbReference type="ARBA" id="ARBA00035034"/>
    </source>
</evidence>
<dbReference type="Gene3D" id="3.10.180.80">
    <property type="entry name" value="Uncharacterised protein PF07063, DUF1338"/>
    <property type="match status" value="1"/>
</dbReference>
<dbReference type="PANTHER" id="PTHR39479:SF2">
    <property type="entry name" value="2-OXOADIPATE DIOXYGENASE_DECARBOXYLASE"/>
    <property type="match status" value="1"/>
</dbReference>
<dbReference type="SMART" id="SM01150">
    <property type="entry name" value="DUF1338"/>
    <property type="match status" value="1"/>
</dbReference>
<keyword evidence="10" id="KW-1185">Reference proteome</keyword>
<evidence type="ECO:0000256" key="2">
    <source>
        <dbReference type="ARBA" id="ARBA00022964"/>
    </source>
</evidence>
<dbReference type="InterPro" id="IPR047869">
    <property type="entry name" value="YdcJ_bac-like"/>
</dbReference>
<dbReference type="EMBL" id="JAGTJR010000016">
    <property type="protein sequence ID" value="KAH7047415.1"/>
    <property type="molecule type" value="Genomic_DNA"/>
</dbReference>
<keyword evidence="3" id="KW-0560">Oxidoreductase</keyword>
<dbReference type="EC" id="1.13.11.93" evidence="6"/>
<evidence type="ECO:0000256" key="8">
    <source>
        <dbReference type="ARBA" id="ARBA00035045"/>
    </source>
</evidence>
<evidence type="ECO:0000256" key="5">
    <source>
        <dbReference type="ARBA" id="ARBA00035013"/>
    </source>
</evidence>
<reference evidence="9 10" key="1">
    <citation type="journal article" date="2021" name="Nat. Commun.">
        <title>Genetic determinants of endophytism in the Arabidopsis root mycobiome.</title>
        <authorList>
            <person name="Mesny F."/>
            <person name="Miyauchi S."/>
            <person name="Thiergart T."/>
            <person name="Pickel B."/>
            <person name="Atanasova L."/>
            <person name="Karlsson M."/>
            <person name="Huettel B."/>
            <person name="Barry K.W."/>
            <person name="Haridas S."/>
            <person name="Chen C."/>
            <person name="Bauer D."/>
            <person name="Andreopoulos W."/>
            <person name="Pangilinan J."/>
            <person name="LaButti K."/>
            <person name="Riley R."/>
            <person name="Lipzen A."/>
            <person name="Clum A."/>
            <person name="Drula E."/>
            <person name="Henrissat B."/>
            <person name="Kohler A."/>
            <person name="Grigoriev I.V."/>
            <person name="Martin F.M."/>
            <person name="Hacquard S."/>
        </authorList>
    </citation>
    <scope>NUCLEOTIDE SEQUENCE [LARGE SCALE GENOMIC DNA]</scope>
    <source>
        <strain evidence="9 10">MPI-SDFR-AT-0080</strain>
    </source>
</reference>
<comment type="similarity">
    <text evidence="5">Belongs to the 2-oxoadipate dioxygenase/decarboxylase family.</text>
</comment>
<proteinExistence type="inferred from homology"/>
<accession>A0ABQ8G7N8</accession>
<evidence type="ECO:0000256" key="6">
    <source>
        <dbReference type="ARBA" id="ARBA00035023"/>
    </source>
</evidence>
<keyword evidence="4" id="KW-0408">Iron</keyword>
<sequence length="445" mass="49861">METPLEYVDIDELRTTFAMAMSAMYKKEVPLYGTLIDIVQKTRRDSAGNPYELQTVRRIFALIGLHPVGYYDLSPAGLPMHATCFRPTTEEALRRNPFRVFTSLLRPDLLGDPGPRGVALALLQRRNIFSPELLTLLDVAEGQGVRLTPSQARVFVSEAMKTFGWRPVAAASKQVYEELKEVHPILADIACFQSAHINHLTPRTLDIQASQRRMKKDGLAVKERIEGPPLRNCPILLRQTSFLALEEPIRFPERCGALTEGSHKARFGEIEERGAAVTSKGRELYDRLMAEAMEKISLARDTHDAGEQDRILSQVFAQYPDTWEALRKERLVYFMYRCGKGSEAQRVPPGLSREDLLARGVLEAVPITYEDFLPLSAAGIFQSNLGKRRDSSMDVHAAFFDKLGLEKALGCAVKDLDQVYAEGQEASLRSCSRALGIDEEFLLSS</sequence>
<dbReference type="Proteomes" id="UP000774617">
    <property type="component" value="Unassembled WGS sequence"/>
</dbReference>
<protein>
    <recommendedName>
        <fullName evidence="7">2-oxoadipate dioxygenase/decarboxylase</fullName>
        <ecNumber evidence="6">1.13.11.93</ecNumber>
    </recommendedName>
    <alternativeName>
        <fullName evidence="8">2-hydroxyglutarate synthase</fullName>
    </alternativeName>
</protein>